<dbReference type="PANTHER" id="PTHR14239">
    <property type="entry name" value="DUDULIN-RELATED"/>
    <property type="match status" value="1"/>
</dbReference>
<reference evidence="4" key="1">
    <citation type="journal article" date="2019" name="Int. J. Syst. Evol. Microbiol.">
        <title>The Global Catalogue of Microorganisms (GCM) 10K type strain sequencing project: providing services to taxonomists for standard genome sequencing and annotation.</title>
        <authorList>
            <consortium name="The Broad Institute Genomics Platform"/>
            <consortium name="The Broad Institute Genome Sequencing Center for Infectious Disease"/>
            <person name="Wu L."/>
            <person name="Ma J."/>
        </authorList>
    </citation>
    <scope>NUCLEOTIDE SEQUENCE [LARGE SCALE GENOMIC DNA]</scope>
    <source>
        <strain evidence="4">CCM 7224</strain>
    </source>
</reference>
<dbReference type="SUPFAM" id="SSF51735">
    <property type="entry name" value="NAD(P)-binding Rossmann-fold domains"/>
    <property type="match status" value="1"/>
</dbReference>
<proteinExistence type="predicted"/>
<dbReference type="EMBL" id="JBHSIZ010000041">
    <property type="protein sequence ID" value="MFC4960890.1"/>
    <property type="molecule type" value="Genomic_DNA"/>
</dbReference>
<keyword evidence="1" id="KW-0560">Oxidoreductase</keyword>
<evidence type="ECO:0000313" key="4">
    <source>
        <dbReference type="Proteomes" id="UP001595834"/>
    </source>
</evidence>
<protein>
    <submittedName>
        <fullName evidence="3">NADPH-dependent F420 reductase</fullName>
    </submittedName>
</protein>
<dbReference type="InterPro" id="IPR051267">
    <property type="entry name" value="STEAP_metalloreductase"/>
</dbReference>
<accession>A0ABV9UWS3</accession>
<organism evidence="3 4">
    <name type="scientific">Streptomyces mauvecolor</name>
    <dbReference type="NCBI Taxonomy" id="58345"/>
    <lineage>
        <taxon>Bacteria</taxon>
        <taxon>Bacillati</taxon>
        <taxon>Actinomycetota</taxon>
        <taxon>Actinomycetes</taxon>
        <taxon>Kitasatosporales</taxon>
        <taxon>Streptomycetaceae</taxon>
        <taxon>Streptomyces</taxon>
    </lineage>
</organism>
<dbReference type="PANTHER" id="PTHR14239:SF10">
    <property type="entry name" value="REDUCTASE"/>
    <property type="match status" value="1"/>
</dbReference>
<keyword evidence="4" id="KW-1185">Reference proteome</keyword>
<evidence type="ECO:0000256" key="1">
    <source>
        <dbReference type="ARBA" id="ARBA00023002"/>
    </source>
</evidence>
<dbReference type="Gene3D" id="3.40.50.720">
    <property type="entry name" value="NAD(P)-binding Rossmann-like Domain"/>
    <property type="match status" value="1"/>
</dbReference>
<sequence>MTPRARKFTERANAAPSPEGQLMKIGIIGAGNIGGNLTRRLTALGHEVFVANSRGPHTLSALAEETGATPVTVAEAAKGAQVVVVTIPLKRVPELPKGFLDGAADGLAVIDTGNYYPKERDGRIDAIEDGLTESRWTEQHIGHPVIKAFNGTYAQDLLERPRPQGDPERIALPVAGDDAAAKQLVRELVDELGFDTVDAGGIDDSWRQQPATPVYGLRGNVAEVTEALAAAPRERPAAHSF</sequence>
<evidence type="ECO:0000313" key="3">
    <source>
        <dbReference type="EMBL" id="MFC4960890.1"/>
    </source>
</evidence>
<dbReference type="Pfam" id="PF03807">
    <property type="entry name" value="F420_oxidored"/>
    <property type="match status" value="1"/>
</dbReference>
<evidence type="ECO:0000259" key="2">
    <source>
        <dbReference type="Pfam" id="PF03807"/>
    </source>
</evidence>
<dbReference type="RefSeq" id="WP_344376749.1">
    <property type="nucleotide sequence ID" value="NZ_BAAASQ010000014.1"/>
</dbReference>
<name>A0ABV9UWS3_9ACTN</name>
<dbReference type="Proteomes" id="UP001595834">
    <property type="component" value="Unassembled WGS sequence"/>
</dbReference>
<comment type="caution">
    <text evidence="3">The sequence shown here is derived from an EMBL/GenBank/DDBJ whole genome shotgun (WGS) entry which is preliminary data.</text>
</comment>
<feature type="domain" description="Pyrroline-5-carboxylate reductase catalytic N-terminal" evidence="2">
    <location>
        <begin position="24"/>
        <end position="115"/>
    </location>
</feature>
<dbReference type="InterPro" id="IPR028939">
    <property type="entry name" value="P5C_Rdtase_cat_N"/>
</dbReference>
<gene>
    <name evidence="3" type="ORF">ACFPFX_31800</name>
</gene>
<dbReference type="InterPro" id="IPR036291">
    <property type="entry name" value="NAD(P)-bd_dom_sf"/>
</dbReference>